<reference evidence="2" key="1">
    <citation type="submission" date="2016-11" db="UniProtKB">
        <authorList>
            <consortium name="WormBaseParasite"/>
        </authorList>
    </citation>
    <scope>IDENTIFICATION</scope>
</reference>
<organism evidence="1 2">
    <name type="scientific">Steinernema glaseri</name>
    <dbReference type="NCBI Taxonomy" id="37863"/>
    <lineage>
        <taxon>Eukaryota</taxon>
        <taxon>Metazoa</taxon>
        <taxon>Ecdysozoa</taxon>
        <taxon>Nematoda</taxon>
        <taxon>Chromadorea</taxon>
        <taxon>Rhabditida</taxon>
        <taxon>Tylenchina</taxon>
        <taxon>Panagrolaimomorpha</taxon>
        <taxon>Strongyloidoidea</taxon>
        <taxon>Steinernematidae</taxon>
        <taxon>Steinernema</taxon>
    </lineage>
</organism>
<protein>
    <submittedName>
        <fullName evidence="2">Ribosome maturation factor RimP</fullName>
    </submittedName>
</protein>
<accession>A0A1I7Y1D0</accession>
<dbReference type="WBParaSite" id="L893_g11647.t1">
    <property type="protein sequence ID" value="L893_g11647.t1"/>
    <property type="gene ID" value="L893_g11647"/>
</dbReference>
<evidence type="ECO:0000313" key="1">
    <source>
        <dbReference type="Proteomes" id="UP000095287"/>
    </source>
</evidence>
<proteinExistence type="predicted"/>
<sequence length="91" mass="10065">MDSVESRRPVRRGQRNIADELANFLEESGGISVMISDIPGIVVRRCWEAFNVEVDYGSLSFATSLIGKSDGRLDLSFTNGLAFIELTSQRP</sequence>
<dbReference type="Proteomes" id="UP000095287">
    <property type="component" value="Unplaced"/>
</dbReference>
<keyword evidence="1" id="KW-1185">Reference proteome</keyword>
<dbReference type="AlphaFoldDB" id="A0A1I7Y1D0"/>
<name>A0A1I7Y1D0_9BILA</name>
<evidence type="ECO:0000313" key="2">
    <source>
        <dbReference type="WBParaSite" id="L893_g11647.t1"/>
    </source>
</evidence>